<dbReference type="AlphaFoldDB" id="A0A6C0HFX7"/>
<name>A0A6C0HFX7_9ZZZZ</name>
<feature type="domain" description="NET" evidence="1">
    <location>
        <begin position="20"/>
        <end position="70"/>
    </location>
</feature>
<dbReference type="InterPro" id="IPR038336">
    <property type="entry name" value="NET_sf"/>
</dbReference>
<proteinExistence type="predicted"/>
<protein>
    <recommendedName>
        <fullName evidence="1">NET domain-containing protein</fullName>
    </recommendedName>
</protein>
<accession>A0A6C0HFX7</accession>
<reference evidence="2" key="1">
    <citation type="journal article" date="2020" name="Nature">
        <title>Giant virus diversity and host interactions through global metagenomics.</title>
        <authorList>
            <person name="Schulz F."/>
            <person name="Roux S."/>
            <person name="Paez-Espino D."/>
            <person name="Jungbluth S."/>
            <person name="Walsh D.A."/>
            <person name="Denef V.J."/>
            <person name="McMahon K.D."/>
            <person name="Konstantinidis K.T."/>
            <person name="Eloe-Fadrosh E.A."/>
            <person name="Kyrpides N.C."/>
            <person name="Woyke T."/>
        </authorList>
    </citation>
    <scope>NUCLEOTIDE SEQUENCE</scope>
    <source>
        <strain evidence="2">GVMAG-M-3300023179-97</strain>
    </source>
</reference>
<sequence>MDSSPTITQSEYEIRKSCLEDLKNLQKEQYHEILRIIKRNNVEFSENSNGIFFDMVSISEKTFQDIKTFLNLCKTQESNQNERIKEMDSLRTEQTTA</sequence>
<dbReference type="InterPro" id="IPR027353">
    <property type="entry name" value="NET_dom"/>
</dbReference>
<evidence type="ECO:0000313" key="2">
    <source>
        <dbReference type="EMBL" id="QHT79055.1"/>
    </source>
</evidence>
<dbReference type="EMBL" id="MN739944">
    <property type="protein sequence ID" value="QHT79055.1"/>
    <property type="molecule type" value="Genomic_DNA"/>
</dbReference>
<organism evidence="2">
    <name type="scientific">viral metagenome</name>
    <dbReference type="NCBI Taxonomy" id="1070528"/>
    <lineage>
        <taxon>unclassified sequences</taxon>
        <taxon>metagenomes</taxon>
        <taxon>organismal metagenomes</taxon>
    </lineage>
</organism>
<dbReference type="Gene3D" id="1.20.1270.220">
    <property type="match status" value="1"/>
</dbReference>
<dbReference type="Pfam" id="PF17035">
    <property type="entry name" value="BET"/>
    <property type="match status" value="1"/>
</dbReference>
<evidence type="ECO:0000259" key="1">
    <source>
        <dbReference type="Pfam" id="PF17035"/>
    </source>
</evidence>